<accession>A0A5N6U4T6</accession>
<feature type="region of interest" description="Disordered" evidence="1">
    <location>
        <begin position="109"/>
        <end position="155"/>
    </location>
</feature>
<dbReference type="EMBL" id="ML742037">
    <property type="protein sequence ID" value="KAE8153598.1"/>
    <property type="molecule type" value="Genomic_DNA"/>
</dbReference>
<evidence type="ECO:0000313" key="3">
    <source>
        <dbReference type="EMBL" id="KAE8153598.1"/>
    </source>
</evidence>
<proteinExistence type="predicted"/>
<keyword evidence="4" id="KW-1185">Reference proteome</keyword>
<feature type="chain" id="PRO_5025020721" evidence="2">
    <location>
        <begin position="18"/>
        <end position="179"/>
    </location>
</feature>
<evidence type="ECO:0000256" key="2">
    <source>
        <dbReference type="SAM" id="SignalP"/>
    </source>
</evidence>
<gene>
    <name evidence="3" type="ORF">BDV25DRAFT_149145</name>
</gene>
<evidence type="ECO:0000313" key="4">
    <source>
        <dbReference type="Proteomes" id="UP000325780"/>
    </source>
</evidence>
<dbReference type="OrthoDB" id="5419608at2759"/>
<feature type="signal peptide" evidence="2">
    <location>
        <begin position="1"/>
        <end position="17"/>
    </location>
</feature>
<name>A0A5N6U4T6_ASPAV</name>
<dbReference type="Proteomes" id="UP000325780">
    <property type="component" value="Unassembled WGS sequence"/>
</dbReference>
<dbReference type="AlphaFoldDB" id="A0A5N6U4T6"/>
<protein>
    <submittedName>
        <fullName evidence="3">Uncharacterized protein</fullName>
    </submittedName>
</protein>
<sequence>MQFKALASVFFAVAALAQSSDDLMNEMESVPTSIMAVLETAVPTSWINAFETNSAFQSSEINNILAGTYPAWYSSLPESVKQYATSEVLAQASEYASYMSLMSTDSAATPSVTGTTSSGSTSGSSATQTGTTTSGSSSSDKASSSAASTSTSTGGAPVATGVTMGLAGAAGILGLAIAL</sequence>
<keyword evidence="2" id="KW-0732">Signal</keyword>
<evidence type="ECO:0000256" key="1">
    <source>
        <dbReference type="SAM" id="MobiDB-lite"/>
    </source>
</evidence>
<organism evidence="3 4">
    <name type="scientific">Aspergillus avenaceus</name>
    <dbReference type="NCBI Taxonomy" id="36643"/>
    <lineage>
        <taxon>Eukaryota</taxon>
        <taxon>Fungi</taxon>
        <taxon>Dikarya</taxon>
        <taxon>Ascomycota</taxon>
        <taxon>Pezizomycotina</taxon>
        <taxon>Eurotiomycetes</taxon>
        <taxon>Eurotiomycetidae</taxon>
        <taxon>Eurotiales</taxon>
        <taxon>Aspergillaceae</taxon>
        <taxon>Aspergillus</taxon>
        <taxon>Aspergillus subgen. Circumdati</taxon>
    </lineage>
</organism>
<reference evidence="3 4" key="1">
    <citation type="submission" date="2019-04" db="EMBL/GenBank/DDBJ databases">
        <title>Friends and foes A comparative genomics study of 23 Aspergillus species from section Flavi.</title>
        <authorList>
            <consortium name="DOE Joint Genome Institute"/>
            <person name="Kjaerbolling I."/>
            <person name="Vesth T."/>
            <person name="Frisvad J.C."/>
            <person name="Nybo J.L."/>
            <person name="Theobald S."/>
            <person name="Kildgaard S."/>
            <person name="Isbrandt T."/>
            <person name="Kuo A."/>
            <person name="Sato A."/>
            <person name="Lyhne E.K."/>
            <person name="Kogle M.E."/>
            <person name="Wiebenga A."/>
            <person name="Kun R.S."/>
            <person name="Lubbers R.J."/>
            <person name="Makela M.R."/>
            <person name="Barry K."/>
            <person name="Chovatia M."/>
            <person name="Clum A."/>
            <person name="Daum C."/>
            <person name="Haridas S."/>
            <person name="He G."/>
            <person name="LaButti K."/>
            <person name="Lipzen A."/>
            <person name="Mondo S."/>
            <person name="Riley R."/>
            <person name="Salamov A."/>
            <person name="Simmons B.A."/>
            <person name="Magnuson J.K."/>
            <person name="Henrissat B."/>
            <person name="Mortensen U.H."/>
            <person name="Larsen T.O."/>
            <person name="Devries R.P."/>
            <person name="Grigoriev I.V."/>
            <person name="Machida M."/>
            <person name="Baker S.E."/>
            <person name="Andersen M.R."/>
        </authorList>
    </citation>
    <scope>NUCLEOTIDE SEQUENCE [LARGE SCALE GENOMIC DNA]</scope>
    <source>
        <strain evidence="3 4">IBT 18842</strain>
    </source>
</reference>